<organism evidence="1 2">
    <name type="scientific">Adlercreutzia faecimuris</name>
    <dbReference type="NCBI Taxonomy" id="2897341"/>
    <lineage>
        <taxon>Bacteria</taxon>
        <taxon>Bacillati</taxon>
        <taxon>Actinomycetota</taxon>
        <taxon>Coriobacteriia</taxon>
        <taxon>Eggerthellales</taxon>
        <taxon>Eggerthellaceae</taxon>
        <taxon>Adlercreutzia</taxon>
    </lineage>
</organism>
<gene>
    <name evidence="1" type="ORF">LPT13_06995</name>
</gene>
<evidence type="ECO:0000313" key="2">
    <source>
        <dbReference type="Proteomes" id="UP001430755"/>
    </source>
</evidence>
<keyword evidence="2" id="KW-1185">Reference proteome</keyword>
<dbReference type="RefSeq" id="WP_242164971.1">
    <property type="nucleotide sequence ID" value="NZ_JAJMLW010000002.1"/>
</dbReference>
<proteinExistence type="predicted"/>
<protein>
    <submittedName>
        <fullName evidence="1">Class B sortase</fullName>
    </submittedName>
</protein>
<reference evidence="1" key="1">
    <citation type="submission" date="2021-11" db="EMBL/GenBank/DDBJ databases">
        <title>A Novel Adlercreutzia Species, isolated from a Allomyrina dichotoma larva feces.</title>
        <authorList>
            <person name="Suh M.K."/>
        </authorList>
    </citation>
    <scope>NUCLEOTIDE SEQUENCE</scope>
    <source>
        <strain evidence="1">JBNU-10</strain>
    </source>
</reference>
<evidence type="ECO:0000313" key="1">
    <source>
        <dbReference type="EMBL" id="MCI2242094.1"/>
    </source>
</evidence>
<dbReference type="InterPro" id="IPR009835">
    <property type="entry name" value="SrtB"/>
</dbReference>
<dbReference type="Proteomes" id="UP001430755">
    <property type="component" value="Unassembled WGS sequence"/>
</dbReference>
<comment type="caution">
    <text evidence="1">The sequence shown here is derived from an EMBL/GenBank/DDBJ whole genome shotgun (WGS) entry which is preliminary data.</text>
</comment>
<sequence>MKKLEKLTGVLSVILLSVAFAALVTYVTAPEDERAELAEMIASSEDADQVRQIDWESLPPEVVAWVEVPGTSIDEPVVQASPDEPNEYLYRDALGQGAYGTPYIDSECSLDSSFVMVYGHHMSDGSAFADFASFIDEAYAQEHDEIIIYQRGGETLHLAPIAIDVVNASRESLRIDQGVAPAERIAESDLILCDPGEAEQLFAFTTCSYQTWNSRTTVYAIEHSRLSQQR</sequence>
<accession>A0ABS9WH28</accession>
<name>A0ABS9WH28_9ACTN</name>
<dbReference type="EMBL" id="JAJMLW010000002">
    <property type="protein sequence ID" value="MCI2242094.1"/>
    <property type="molecule type" value="Genomic_DNA"/>
</dbReference>
<dbReference type="CDD" id="cd05826">
    <property type="entry name" value="Sortase_B"/>
    <property type="match status" value="1"/>
</dbReference>